<feature type="non-terminal residue" evidence="2">
    <location>
        <position position="1"/>
    </location>
</feature>
<dbReference type="AlphaFoldDB" id="X1SHT0"/>
<reference evidence="2" key="1">
    <citation type="journal article" date="2014" name="Front. Microbiol.">
        <title>High frequency of phylogenetically diverse reductive dehalogenase-homologous genes in deep subseafloor sedimentary metagenomes.</title>
        <authorList>
            <person name="Kawai M."/>
            <person name="Futagami T."/>
            <person name="Toyoda A."/>
            <person name="Takaki Y."/>
            <person name="Nishi S."/>
            <person name="Hori S."/>
            <person name="Arai W."/>
            <person name="Tsubouchi T."/>
            <person name="Morono Y."/>
            <person name="Uchiyama I."/>
            <person name="Ito T."/>
            <person name="Fujiyama A."/>
            <person name="Inagaki F."/>
            <person name="Takami H."/>
        </authorList>
    </citation>
    <scope>NUCLEOTIDE SEQUENCE</scope>
    <source>
        <strain evidence="2">Expedition CK06-06</strain>
    </source>
</reference>
<evidence type="ECO:0000313" key="2">
    <source>
        <dbReference type="EMBL" id="GAI92567.1"/>
    </source>
</evidence>
<feature type="region of interest" description="Disordered" evidence="1">
    <location>
        <begin position="50"/>
        <end position="73"/>
    </location>
</feature>
<name>X1SHT0_9ZZZZ</name>
<organism evidence="2">
    <name type="scientific">marine sediment metagenome</name>
    <dbReference type="NCBI Taxonomy" id="412755"/>
    <lineage>
        <taxon>unclassified sequences</taxon>
        <taxon>metagenomes</taxon>
        <taxon>ecological metagenomes</taxon>
    </lineage>
</organism>
<comment type="caution">
    <text evidence="2">The sequence shown here is derived from an EMBL/GenBank/DDBJ whole genome shotgun (WGS) entry which is preliminary data.</text>
</comment>
<gene>
    <name evidence="2" type="ORF">S12H4_40377</name>
</gene>
<protein>
    <submittedName>
        <fullName evidence="2">Uncharacterized protein</fullName>
    </submittedName>
</protein>
<sequence length="73" mass="8175">DQTVKQVEKAMEENKDPNIKIQWKGLTIMFDESLITNFVGDLFSGLTVDDDSLDTDDPSPEVEVAAEKDTEVE</sequence>
<proteinExistence type="predicted"/>
<evidence type="ECO:0000256" key="1">
    <source>
        <dbReference type="SAM" id="MobiDB-lite"/>
    </source>
</evidence>
<dbReference type="EMBL" id="BARW01024496">
    <property type="protein sequence ID" value="GAI92567.1"/>
    <property type="molecule type" value="Genomic_DNA"/>
</dbReference>
<feature type="compositionally biased region" description="Acidic residues" evidence="1">
    <location>
        <begin position="50"/>
        <end position="60"/>
    </location>
</feature>
<accession>X1SHT0</accession>